<name>A0ABT2T3H9_9FIRM</name>
<evidence type="ECO:0000256" key="7">
    <source>
        <dbReference type="ARBA" id="ARBA00022984"/>
    </source>
</evidence>
<keyword evidence="12" id="KW-0670">Pyruvate</keyword>
<keyword evidence="3 12" id="KW-0963">Cytoplasm</keyword>
<feature type="binding site" evidence="12">
    <location>
        <position position="305"/>
    </location>
    <ligand>
        <name>UDP-N-acetyl-alpha-D-glucosamine</name>
        <dbReference type="ChEBI" id="CHEBI:57705"/>
    </ligand>
</feature>
<sequence length="430" mass="46096">MEQYAIKGGNPLVGEVEIGGAKNAALAILAAAAMTEETVVIENVPDLRDTAAMLEAMESIGIRIEKLDRHTVKINAGMIESLVVEDDSIKKIRASYYFLGALLGKFKKAEVALPGGCNIGLRPIDQHIKGFRALGADVRIERGLVITEADRLVGSHIYLDVVTVGATINIMMAAAMAEGQTIIENAAKEPHVVDVANFLNSMGASIKGAGTDVIRIKGVKALHGTEYAIIPDQIEAGTFMFAAAVTRGDVTVKNVIPKHLESISAKLIEIGCEVEESDDAVRVVASKPLTHTHVKTLPYPGFPTDMQPQITMALGLSKGTSIVTESIFENRFKYVDELTRMGANIKVESNTAIIDGVQKYTGASLTAPDLRAGAALVTAALAAEGVSTIDDIKFIERGYEDFPEKLQSLGAQIEKVVTERELQKFRLKIG</sequence>
<keyword evidence="5 12" id="KW-0808">Transferase</keyword>
<keyword evidence="9 12" id="KW-0961">Cell wall biogenesis/degradation</keyword>
<evidence type="ECO:0000256" key="6">
    <source>
        <dbReference type="ARBA" id="ARBA00022960"/>
    </source>
</evidence>
<comment type="catalytic activity">
    <reaction evidence="11 12">
        <text>phosphoenolpyruvate + UDP-N-acetyl-alpha-D-glucosamine = UDP-N-acetyl-3-O-(1-carboxyvinyl)-alpha-D-glucosamine + phosphate</text>
        <dbReference type="Rhea" id="RHEA:18681"/>
        <dbReference type="ChEBI" id="CHEBI:43474"/>
        <dbReference type="ChEBI" id="CHEBI:57705"/>
        <dbReference type="ChEBI" id="CHEBI:58702"/>
        <dbReference type="ChEBI" id="CHEBI:68483"/>
        <dbReference type="EC" id="2.5.1.7"/>
    </reaction>
</comment>
<dbReference type="Pfam" id="PF00275">
    <property type="entry name" value="EPSP_synthase"/>
    <property type="match status" value="1"/>
</dbReference>
<evidence type="ECO:0000313" key="15">
    <source>
        <dbReference type="Proteomes" id="UP001652432"/>
    </source>
</evidence>
<evidence type="ECO:0000256" key="5">
    <source>
        <dbReference type="ARBA" id="ARBA00022679"/>
    </source>
</evidence>
<comment type="subcellular location">
    <subcellularLocation>
        <location evidence="1 12">Cytoplasm</location>
    </subcellularLocation>
</comment>
<keyword evidence="15" id="KW-1185">Reference proteome</keyword>
<feature type="binding site" evidence="12">
    <location>
        <begin position="122"/>
        <end position="126"/>
    </location>
    <ligand>
        <name>UDP-N-acetyl-alpha-D-glucosamine</name>
        <dbReference type="ChEBI" id="CHEBI:57705"/>
    </ligand>
</feature>
<feature type="binding site" evidence="12">
    <location>
        <position position="327"/>
    </location>
    <ligand>
        <name>UDP-N-acetyl-alpha-D-glucosamine</name>
        <dbReference type="ChEBI" id="CHEBI:57705"/>
    </ligand>
</feature>
<comment type="function">
    <text evidence="12">Cell wall formation. Adds enolpyruvyl to UDP-N-acetylglucosamine.</text>
</comment>
<evidence type="ECO:0000256" key="12">
    <source>
        <dbReference type="HAMAP-Rule" id="MF_00111"/>
    </source>
</evidence>
<feature type="binding site" evidence="12">
    <location>
        <begin position="22"/>
        <end position="23"/>
    </location>
    <ligand>
        <name>phosphoenolpyruvate</name>
        <dbReference type="ChEBI" id="CHEBI:58702"/>
    </ligand>
</feature>
<keyword evidence="6 12" id="KW-0133">Cell shape</keyword>
<dbReference type="EC" id="2.5.1.7" evidence="12"/>
<feature type="binding site" evidence="12">
    <location>
        <position position="93"/>
    </location>
    <ligand>
        <name>UDP-N-acetyl-alpha-D-glucosamine</name>
        <dbReference type="ChEBI" id="CHEBI:57705"/>
    </ligand>
</feature>
<accession>A0ABT2T3H9</accession>
<evidence type="ECO:0000256" key="10">
    <source>
        <dbReference type="ARBA" id="ARBA00038367"/>
    </source>
</evidence>
<keyword evidence="8 12" id="KW-0131">Cell cycle</keyword>
<dbReference type="InterPro" id="IPR005750">
    <property type="entry name" value="UDP_GlcNAc_COvinyl_MurA"/>
</dbReference>
<feature type="domain" description="Enolpyruvate transferase" evidence="13">
    <location>
        <begin position="7"/>
        <end position="406"/>
    </location>
</feature>
<dbReference type="HAMAP" id="MF_00111">
    <property type="entry name" value="MurA"/>
    <property type="match status" value="1"/>
</dbReference>
<dbReference type="SUPFAM" id="SSF55205">
    <property type="entry name" value="EPT/RTPC-like"/>
    <property type="match status" value="1"/>
</dbReference>
<feature type="modified residue" description="2-(S-cysteinyl)pyruvic acid O-phosphothioketal" evidence="12">
    <location>
        <position position="117"/>
    </location>
</feature>
<comment type="caution">
    <text evidence="12">Lacks conserved residue(s) required for the propagation of feature annotation.</text>
</comment>
<evidence type="ECO:0000256" key="9">
    <source>
        <dbReference type="ARBA" id="ARBA00023316"/>
    </source>
</evidence>
<evidence type="ECO:0000313" key="14">
    <source>
        <dbReference type="EMBL" id="MCU6744809.1"/>
    </source>
</evidence>
<dbReference type="Gene3D" id="3.65.10.10">
    <property type="entry name" value="Enolpyruvate transferase domain"/>
    <property type="match status" value="2"/>
</dbReference>
<evidence type="ECO:0000256" key="1">
    <source>
        <dbReference type="ARBA" id="ARBA00004496"/>
    </source>
</evidence>
<gene>
    <name evidence="12" type="primary">murA</name>
    <name evidence="14" type="ORF">OCV77_09900</name>
</gene>
<dbReference type="CDD" id="cd01555">
    <property type="entry name" value="UdpNAET"/>
    <property type="match status" value="1"/>
</dbReference>
<keyword evidence="7 12" id="KW-0573">Peptidoglycan synthesis</keyword>
<dbReference type="NCBIfam" id="NF006873">
    <property type="entry name" value="PRK09369.1"/>
    <property type="match status" value="1"/>
</dbReference>
<dbReference type="RefSeq" id="WP_262574918.1">
    <property type="nucleotide sequence ID" value="NZ_JAOQKJ010000007.1"/>
</dbReference>
<dbReference type="GO" id="GO:0008760">
    <property type="term" value="F:UDP-N-acetylglucosamine 1-carboxyvinyltransferase activity"/>
    <property type="evidence" value="ECO:0007669"/>
    <property type="project" value="UniProtKB-EC"/>
</dbReference>
<evidence type="ECO:0000256" key="3">
    <source>
        <dbReference type="ARBA" id="ARBA00022490"/>
    </source>
</evidence>
<comment type="caution">
    <text evidence="14">The sequence shown here is derived from an EMBL/GenBank/DDBJ whole genome shotgun (WGS) entry which is preliminary data.</text>
</comment>
<dbReference type="NCBIfam" id="TIGR01072">
    <property type="entry name" value="murA"/>
    <property type="match status" value="1"/>
</dbReference>
<dbReference type="PANTHER" id="PTHR43783">
    <property type="entry name" value="UDP-N-ACETYLGLUCOSAMINE 1-CARBOXYVINYLTRANSFERASE"/>
    <property type="match status" value="1"/>
</dbReference>
<evidence type="ECO:0000259" key="13">
    <source>
        <dbReference type="Pfam" id="PF00275"/>
    </source>
</evidence>
<dbReference type="Proteomes" id="UP001652432">
    <property type="component" value="Unassembled WGS sequence"/>
</dbReference>
<proteinExistence type="inferred from homology"/>
<evidence type="ECO:0000256" key="8">
    <source>
        <dbReference type="ARBA" id="ARBA00023306"/>
    </source>
</evidence>
<reference evidence="14 15" key="1">
    <citation type="journal article" date="2021" name="ISME Commun">
        <title>Automated analysis of genomic sequences facilitates high-throughput and comprehensive description of bacteria.</title>
        <authorList>
            <person name="Hitch T.C.A."/>
        </authorList>
    </citation>
    <scope>NUCLEOTIDE SEQUENCE [LARGE SCALE GENOMIC DNA]</scope>
    <source>
        <strain evidence="14 15">Sanger_18</strain>
    </source>
</reference>
<dbReference type="PANTHER" id="PTHR43783:SF2">
    <property type="entry name" value="UDP-N-ACETYLGLUCOSAMINE 1-CARBOXYVINYLTRANSFERASE 2"/>
    <property type="match status" value="1"/>
</dbReference>
<dbReference type="InterPro" id="IPR001986">
    <property type="entry name" value="Enolpyruvate_Tfrase_dom"/>
</dbReference>
<dbReference type="InterPro" id="IPR036968">
    <property type="entry name" value="Enolpyruvate_Tfrase_sf"/>
</dbReference>
<feature type="active site" description="Proton donor" evidence="12">
    <location>
        <position position="117"/>
    </location>
</feature>
<dbReference type="NCBIfam" id="NF009470">
    <property type="entry name" value="PRK12830.1"/>
    <property type="match status" value="1"/>
</dbReference>
<evidence type="ECO:0000256" key="11">
    <source>
        <dbReference type="ARBA" id="ARBA00047527"/>
    </source>
</evidence>
<organism evidence="14 15">
    <name type="scientific">Suilimivivens aceti</name>
    <dbReference type="NCBI Taxonomy" id="2981774"/>
    <lineage>
        <taxon>Bacteria</taxon>
        <taxon>Bacillati</taxon>
        <taxon>Bacillota</taxon>
        <taxon>Clostridia</taxon>
        <taxon>Lachnospirales</taxon>
        <taxon>Lachnospiraceae</taxon>
        <taxon>Suilimivivens</taxon>
    </lineage>
</organism>
<comment type="similarity">
    <text evidence="10 12">Belongs to the EPSP synthase family. MurA subfamily.</text>
</comment>
<protein>
    <recommendedName>
        <fullName evidence="12">UDP-N-acetylglucosamine 1-carboxyvinyltransferase</fullName>
        <ecNumber evidence="12">2.5.1.7</ecNumber>
    </recommendedName>
    <alternativeName>
        <fullName evidence="12">Enoylpyruvate transferase</fullName>
    </alternativeName>
    <alternativeName>
        <fullName evidence="12">UDP-N-acetylglucosamine enolpyruvyl transferase</fullName>
        <shortName evidence="12">EPT</shortName>
    </alternativeName>
</protein>
<comment type="pathway">
    <text evidence="2 12">Cell wall biogenesis; peptidoglycan biosynthesis.</text>
</comment>
<dbReference type="InterPro" id="IPR013792">
    <property type="entry name" value="RNA3'P_cycl/enolpyr_Trfase_a/b"/>
</dbReference>
<dbReference type="InterPro" id="IPR050068">
    <property type="entry name" value="MurA_subfamily"/>
</dbReference>
<dbReference type="EMBL" id="JAOQKJ010000007">
    <property type="protein sequence ID" value="MCU6744809.1"/>
    <property type="molecule type" value="Genomic_DNA"/>
</dbReference>
<keyword evidence="4 12" id="KW-0132">Cell division</keyword>
<evidence type="ECO:0000256" key="2">
    <source>
        <dbReference type="ARBA" id="ARBA00004752"/>
    </source>
</evidence>
<evidence type="ECO:0000256" key="4">
    <source>
        <dbReference type="ARBA" id="ARBA00022618"/>
    </source>
</evidence>